<keyword evidence="1" id="KW-0067">ATP-binding</keyword>
<dbReference type="GO" id="GO:0005524">
    <property type="term" value="F:ATP binding"/>
    <property type="evidence" value="ECO:0007669"/>
    <property type="project" value="UniProtKB-KW"/>
</dbReference>
<protein>
    <submittedName>
        <fullName evidence="1">ATP-binding protein</fullName>
    </submittedName>
</protein>
<dbReference type="Pfam" id="PF13589">
    <property type="entry name" value="HATPase_c_3"/>
    <property type="match status" value="1"/>
</dbReference>
<dbReference type="Proteomes" id="UP001606099">
    <property type="component" value="Unassembled WGS sequence"/>
</dbReference>
<name>A0ABW7FYR5_9BURK</name>
<proteinExistence type="predicted"/>
<gene>
    <name evidence="1" type="ORF">ACG0Z6_14485</name>
</gene>
<dbReference type="Gene3D" id="3.30.565.10">
    <property type="entry name" value="Histidine kinase-like ATPase, C-terminal domain"/>
    <property type="match status" value="1"/>
</dbReference>
<comment type="caution">
    <text evidence="1">The sequence shown here is derived from an EMBL/GenBank/DDBJ whole genome shotgun (WGS) entry which is preliminary data.</text>
</comment>
<evidence type="ECO:0000313" key="2">
    <source>
        <dbReference type="Proteomes" id="UP001606099"/>
    </source>
</evidence>
<dbReference type="EMBL" id="JBIGHZ010000005">
    <property type="protein sequence ID" value="MFG6449432.1"/>
    <property type="molecule type" value="Genomic_DNA"/>
</dbReference>
<keyword evidence="1" id="KW-0547">Nucleotide-binding</keyword>
<evidence type="ECO:0000313" key="1">
    <source>
        <dbReference type="EMBL" id="MFG6449432.1"/>
    </source>
</evidence>
<reference evidence="1 2" key="1">
    <citation type="submission" date="2024-08" db="EMBL/GenBank/DDBJ databases">
        <authorList>
            <person name="Lu H."/>
        </authorList>
    </citation>
    <scope>NUCLEOTIDE SEQUENCE [LARGE SCALE GENOMIC DNA]</scope>
    <source>
        <strain evidence="1 2">BYS180W</strain>
    </source>
</reference>
<accession>A0ABW7FYR5</accession>
<dbReference type="InterPro" id="IPR036890">
    <property type="entry name" value="HATPase_C_sf"/>
</dbReference>
<dbReference type="SUPFAM" id="SSF55874">
    <property type="entry name" value="ATPase domain of HSP90 chaperone/DNA topoisomerase II/histidine kinase"/>
    <property type="match status" value="1"/>
</dbReference>
<sequence>MIEAMRDIGYSLESAVADIIDNSITARASVVDVRFGWRDGAWIGIIDDGDGMSAAVLREAMRPGVRNPLEQRSTDDLGRFGLGLKTASFSQCRRLTVLTRRNGVESAARWDLDYLAETDRWTLQRPSDAELALMPCFSELGPQGTLVMWEKIDRLEFDQRDDRAHQQLNEQMGIVREHVARVFHRFIGGERGFAKLTMRLNLAEVPAFDPFNEASPATQALQEERVVTKTGDVRMQAYVLPHHSKVAQAEYHRLAGTEGYLRNQGFYVYRNRRLIVWGTWFRLAPQEELTKLARVKVDIPNTQDQLWCIDVRKSRACPPAAVRARMKQIVERIRSSAKRPYTHRGTPVSSGPKTAVWQRRVFNEAVRYEVNTEHPLVADLRADLDQETRARLDAVLRMVGEAFPAAIFFSDYATNPRALEPTTCDVATLVALARLIAAANPGFDQKGLTALLGSIEPFAAWPNELDKVARIALQSRT</sequence>
<keyword evidence="2" id="KW-1185">Reference proteome</keyword>
<organism evidence="1 2">
    <name type="scientific">Roseateles rivi</name>
    <dbReference type="NCBI Taxonomy" id="3299028"/>
    <lineage>
        <taxon>Bacteria</taxon>
        <taxon>Pseudomonadati</taxon>
        <taxon>Pseudomonadota</taxon>
        <taxon>Betaproteobacteria</taxon>
        <taxon>Burkholderiales</taxon>
        <taxon>Sphaerotilaceae</taxon>
        <taxon>Roseateles</taxon>
    </lineage>
</organism>
<dbReference type="RefSeq" id="WP_394462612.1">
    <property type="nucleotide sequence ID" value="NZ_JBIGHZ010000005.1"/>
</dbReference>